<keyword evidence="4 10" id="KW-0858">Xylan degradation</keyword>
<evidence type="ECO:0000256" key="6">
    <source>
        <dbReference type="ARBA" id="ARBA00023277"/>
    </source>
</evidence>
<evidence type="ECO:0000256" key="2">
    <source>
        <dbReference type="ARBA" id="ARBA00004851"/>
    </source>
</evidence>
<keyword evidence="6" id="KW-0119">Carbohydrate metabolism</keyword>
<evidence type="ECO:0000256" key="7">
    <source>
        <dbReference type="ARBA" id="ARBA00023295"/>
    </source>
</evidence>
<dbReference type="SUPFAM" id="SSF49899">
    <property type="entry name" value="Concanavalin A-like lectins/glucanases"/>
    <property type="match status" value="1"/>
</dbReference>
<evidence type="ECO:0000259" key="9">
    <source>
        <dbReference type="PROSITE" id="PS51761"/>
    </source>
</evidence>
<keyword evidence="7 10" id="KW-0326">Glycosidase</keyword>
<evidence type="ECO:0000256" key="1">
    <source>
        <dbReference type="ARBA" id="ARBA00000681"/>
    </source>
</evidence>
<dbReference type="PRINTS" id="PR00911">
    <property type="entry name" value="GLHYDRLASE11"/>
</dbReference>
<keyword evidence="8" id="KW-0624">Polysaccharide degradation</keyword>
<dbReference type="InterPro" id="IPR013319">
    <property type="entry name" value="GH11/12"/>
</dbReference>
<accession>A0A1W5YNX4</accession>
<dbReference type="InterPro" id="IPR013320">
    <property type="entry name" value="ConA-like_dom_sf"/>
</dbReference>
<evidence type="ECO:0000256" key="5">
    <source>
        <dbReference type="ARBA" id="ARBA00022801"/>
    </source>
</evidence>
<dbReference type="InterPro" id="IPR001137">
    <property type="entry name" value="Glyco_hydro_11"/>
</dbReference>
<dbReference type="Gene3D" id="2.60.120.180">
    <property type="match status" value="1"/>
</dbReference>
<evidence type="ECO:0000256" key="3">
    <source>
        <dbReference type="ARBA" id="ARBA00012590"/>
    </source>
</evidence>
<evidence type="ECO:0000256" key="4">
    <source>
        <dbReference type="ARBA" id="ARBA00022651"/>
    </source>
</evidence>
<protein>
    <recommendedName>
        <fullName evidence="3">endo-1,4-beta-xylanase</fullName>
        <ecNumber evidence="3">3.2.1.8</ecNumber>
    </recommendedName>
</protein>
<comment type="catalytic activity">
    <reaction evidence="1">
        <text>Endohydrolysis of (1-&gt;4)-beta-D-xylosidic linkages in xylans.</text>
        <dbReference type="EC" id="3.2.1.8"/>
    </reaction>
</comment>
<dbReference type="EC" id="3.2.1.8" evidence="3"/>
<reference evidence="10" key="1">
    <citation type="submission" date="2016-07" db="EMBL/GenBank/DDBJ databases">
        <title>New xylanase and cellulase from camel rumen.</title>
        <authorList>
            <person name="Khalili Ghadikolaei K."/>
            <person name="Shahbani Zahiri H."/>
            <person name="Hosseini Salekdeh G."/>
            <person name="Akbari Noghabi K."/>
        </authorList>
    </citation>
    <scope>NUCLEOTIDE SEQUENCE</scope>
</reference>
<organism evidence="10">
    <name type="scientific">uncultured organism</name>
    <dbReference type="NCBI Taxonomy" id="155900"/>
    <lineage>
        <taxon>unclassified sequences</taxon>
        <taxon>environmental samples</taxon>
    </lineage>
</organism>
<dbReference type="EMBL" id="KX644155">
    <property type="protein sequence ID" value="ARI46384.1"/>
    <property type="molecule type" value="Genomic_DNA"/>
</dbReference>
<keyword evidence="5 10" id="KW-0378">Hydrolase</keyword>
<dbReference type="PROSITE" id="PS51761">
    <property type="entry name" value="GH11_3"/>
    <property type="match status" value="1"/>
</dbReference>
<dbReference type="UniPathway" id="UPA00114"/>
<dbReference type="GO" id="GO:0031176">
    <property type="term" value="F:endo-1,4-beta-xylanase activity"/>
    <property type="evidence" value="ECO:0007669"/>
    <property type="project" value="UniProtKB-EC"/>
</dbReference>
<evidence type="ECO:0000313" key="10">
    <source>
        <dbReference type="EMBL" id="ARI46384.1"/>
    </source>
</evidence>
<proteinExistence type="predicted"/>
<dbReference type="Pfam" id="PF00457">
    <property type="entry name" value="Glyco_hydro_11"/>
    <property type="match status" value="1"/>
</dbReference>
<dbReference type="PANTHER" id="PTHR46828">
    <property type="entry name" value="ENDO-1,4-BETA-XYLANASE A-RELATED"/>
    <property type="match status" value="1"/>
</dbReference>
<dbReference type="InterPro" id="IPR033123">
    <property type="entry name" value="GH11_dom"/>
</dbReference>
<sequence>MKHIFKFGLIAACALTANTFAQDFCQTASHSGTSRQVTTNTVDSFDNGIGYELWNEGGNGGSATFYDDGSFNCKMTGAKDYLCRAGLSFNSDKTHGEIGHMKADFKLVKRNLSGIQYSYIGIYGWTREPLVEWYIVDNTGSDYMPGDWVAQGNSKKKHGVFKIDGADYTVYEGDRTSYSIDGDGKYFKQYFSVRTSKRDCGTIDITAHFKKWEELGMKMGKMHEAKILGEAGNSNGAQARGEYDFPYAKVYIEGASSSSVVRSSSSVASSSSTVVPESSSSASLAIPAIRSATNADNTLLVFDAQGRFLSSFETENERALTAAIKARFHSGVYLVKQGGTIRSVTVK</sequence>
<dbReference type="SMR" id="A0A1W5YNX4"/>
<feature type="domain" description="GH11" evidence="9">
    <location>
        <begin position="37"/>
        <end position="243"/>
    </location>
</feature>
<name>A0A1W5YNX4_9ZZZZ</name>
<evidence type="ECO:0000256" key="8">
    <source>
        <dbReference type="ARBA" id="ARBA00023326"/>
    </source>
</evidence>
<comment type="pathway">
    <text evidence="2">Glycan degradation; xylan degradation.</text>
</comment>
<dbReference type="AlphaFoldDB" id="A0A1W5YNX4"/>
<dbReference type="GO" id="GO:0045493">
    <property type="term" value="P:xylan catabolic process"/>
    <property type="evidence" value="ECO:0007669"/>
    <property type="project" value="UniProtKB-UniPathway"/>
</dbReference>
<dbReference type="PANTHER" id="PTHR46828:SF2">
    <property type="entry name" value="ENDO-1,4-BETA-XYLANASE A-RELATED"/>
    <property type="match status" value="1"/>
</dbReference>